<evidence type="ECO:0000313" key="1">
    <source>
        <dbReference type="EMBL" id="MBW8268987.1"/>
    </source>
</evidence>
<dbReference type="RefSeq" id="WP_220116610.1">
    <property type="nucleotide sequence ID" value="NZ_JAHZUY010000008.1"/>
</dbReference>
<gene>
    <name evidence="1" type="ORF">K1J50_05750</name>
</gene>
<dbReference type="Proteomes" id="UP001519924">
    <property type="component" value="Unassembled WGS sequence"/>
</dbReference>
<organism evidence="1 2">
    <name type="scientific">Caldovatus aquaticus</name>
    <dbReference type="NCBI Taxonomy" id="2865671"/>
    <lineage>
        <taxon>Bacteria</taxon>
        <taxon>Pseudomonadati</taxon>
        <taxon>Pseudomonadota</taxon>
        <taxon>Alphaproteobacteria</taxon>
        <taxon>Acetobacterales</taxon>
        <taxon>Roseomonadaceae</taxon>
        <taxon>Caldovatus</taxon>
    </lineage>
</organism>
<accession>A0ABS7F1X9</accession>
<dbReference type="EMBL" id="JAHZUY010000008">
    <property type="protein sequence ID" value="MBW8268987.1"/>
    <property type="molecule type" value="Genomic_DNA"/>
</dbReference>
<keyword evidence="2" id="KW-1185">Reference proteome</keyword>
<reference evidence="1 2" key="1">
    <citation type="submission" date="2021-08" db="EMBL/GenBank/DDBJ databases">
        <title>Caldovatus sediminis gen. nov., sp. nov., a moderately thermophilic bacterium isolated from a hot spring.</title>
        <authorList>
            <person name="Hu C.-J."/>
            <person name="Li W.-J."/>
            <person name="Xian W.-D."/>
        </authorList>
    </citation>
    <scope>NUCLEOTIDE SEQUENCE [LARGE SCALE GENOMIC DNA]</scope>
    <source>
        <strain evidence="1 2">SYSU G05006</strain>
    </source>
</reference>
<comment type="caution">
    <text evidence="1">The sequence shown here is derived from an EMBL/GenBank/DDBJ whole genome shotgun (WGS) entry which is preliminary data.</text>
</comment>
<sequence>MEIEARAARLRAAARCGETDGSAAWREVLALRRDAALRALDAARAGTPLARASGHLRSPAVARRRREAAFVGVLSPSPQHIGHELARLDAAGR</sequence>
<evidence type="ECO:0000313" key="2">
    <source>
        <dbReference type="Proteomes" id="UP001519924"/>
    </source>
</evidence>
<name>A0ABS7F1X9_9PROT</name>
<protein>
    <submittedName>
        <fullName evidence="1">Uncharacterized protein</fullName>
    </submittedName>
</protein>
<proteinExistence type="predicted"/>